<feature type="region of interest" description="Disordered" evidence="1">
    <location>
        <begin position="120"/>
        <end position="139"/>
    </location>
</feature>
<dbReference type="Gene3D" id="2.40.50.100">
    <property type="match status" value="1"/>
</dbReference>
<evidence type="ECO:0000313" key="3">
    <source>
        <dbReference type="EMBL" id="CTP87466.1"/>
    </source>
</evidence>
<dbReference type="PANTHER" id="PTHR30469:SF15">
    <property type="entry name" value="HLYD FAMILY OF SECRETION PROTEINS"/>
    <property type="match status" value="1"/>
</dbReference>
<name>A0A0K2ZNU8_9XANT</name>
<protein>
    <submittedName>
        <fullName evidence="3">Hemolysin D</fullName>
    </submittedName>
</protein>
<dbReference type="EMBL" id="CXOJ01000031">
    <property type="protein sequence ID" value="CTP87466.1"/>
    <property type="molecule type" value="Genomic_DNA"/>
</dbReference>
<dbReference type="PANTHER" id="PTHR30469">
    <property type="entry name" value="MULTIDRUG RESISTANCE PROTEIN MDTA"/>
    <property type="match status" value="1"/>
</dbReference>
<dbReference type="AlphaFoldDB" id="A0A0K2ZNU8"/>
<proteinExistence type="predicted"/>
<dbReference type="PROSITE" id="PS51257">
    <property type="entry name" value="PROKAR_LIPOPROTEIN"/>
    <property type="match status" value="1"/>
</dbReference>
<dbReference type="GO" id="GO:0015562">
    <property type="term" value="F:efflux transmembrane transporter activity"/>
    <property type="evidence" value="ECO:0007669"/>
    <property type="project" value="TreeGrafter"/>
</dbReference>
<dbReference type="RefSeq" id="WP_053838074.1">
    <property type="nucleotide sequence ID" value="NZ_CP076251.1"/>
</dbReference>
<keyword evidence="2" id="KW-0732">Signal</keyword>
<sequence>MKAFLAAPLLGLLLAACARPPQAAPAASAAPAYLAVARGRIDVEGGLLRLSLPVAATLQRVAVHEGDAVRRGALLIAADDRAAALDLDIAQTRAQAANAHVRQLQQRLAHAQQRQQRLAEAARIGAGDGQSADDAGDASQSLADALQAVRSDAALATEQVHQAQLQRDQYRLYAPADGRVLQLAAAVGARSDGGATPLLTLLPDAPRLVRAELNESYAAAVRPGMQAEVISDDGRQTALGTAVVRWLAPAFGPAQLHDDADGASAGNDRSVACVLAFRQPSALRLGQRVLVRFRNPTAAQH</sequence>
<organism evidence="3 4">
    <name type="scientific">Xanthomonas graminis pv. phlei</name>
    <dbReference type="NCBI Taxonomy" id="487906"/>
    <lineage>
        <taxon>Bacteria</taxon>
        <taxon>Pseudomonadati</taxon>
        <taxon>Pseudomonadota</taxon>
        <taxon>Gammaproteobacteria</taxon>
        <taxon>Lysobacterales</taxon>
        <taxon>Lysobacteraceae</taxon>
        <taxon>Xanthomonas</taxon>
        <taxon>Xanthomonas translucens group</taxon>
        <taxon>Xanthomonas graminis</taxon>
    </lineage>
</organism>
<reference evidence="3 4" key="1">
    <citation type="submission" date="2015-07" db="EMBL/GenBank/DDBJ databases">
        <authorList>
            <person name="Noorani M."/>
        </authorList>
    </citation>
    <scope>NUCLEOTIDE SEQUENCE [LARGE SCALE GENOMIC DNA]</scope>
    <source>
        <strain evidence="3">LMG730</strain>
    </source>
</reference>
<dbReference type="Proteomes" id="UP000045978">
    <property type="component" value="Unassembled WGS sequence"/>
</dbReference>
<dbReference type="SUPFAM" id="SSF111369">
    <property type="entry name" value="HlyD-like secretion proteins"/>
    <property type="match status" value="1"/>
</dbReference>
<accession>A0A0K2ZNU8</accession>
<dbReference type="Gene3D" id="2.40.30.170">
    <property type="match status" value="1"/>
</dbReference>
<evidence type="ECO:0000256" key="2">
    <source>
        <dbReference type="SAM" id="SignalP"/>
    </source>
</evidence>
<dbReference type="GO" id="GO:1990281">
    <property type="term" value="C:efflux pump complex"/>
    <property type="evidence" value="ECO:0007669"/>
    <property type="project" value="TreeGrafter"/>
</dbReference>
<feature type="chain" id="PRO_5005492764" evidence="2">
    <location>
        <begin position="24"/>
        <end position="301"/>
    </location>
</feature>
<evidence type="ECO:0000313" key="4">
    <source>
        <dbReference type="Proteomes" id="UP000045978"/>
    </source>
</evidence>
<gene>
    <name evidence="3" type="ORF">XTPLMG730_1815</name>
</gene>
<evidence type="ECO:0000256" key="1">
    <source>
        <dbReference type="SAM" id="MobiDB-lite"/>
    </source>
</evidence>
<feature type="signal peptide" evidence="2">
    <location>
        <begin position="1"/>
        <end position="23"/>
    </location>
</feature>
<dbReference type="Gene3D" id="1.10.287.470">
    <property type="entry name" value="Helix hairpin bin"/>
    <property type="match status" value="1"/>
</dbReference>